<dbReference type="InterPro" id="IPR010620">
    <property type="entry name" value="SBBP_repeat"/>
</dbReference>
<evidence type="ECO:0000256" key="1">
    <source>
        <dbReference type="SAM" id="SignalP"/>
    </source>
</evidence>
<dbReference type="EMBL" id="CAMXCT020000858">
    <property type="protein sequence ID" value="CAL1137452.1"/>
    <property type="molecule type" value="Genomic_DNA"/>
</dbReference>
<dbReference type="SUPFAM" id="SSF101898">
    <property type="entry name" value="NHL repeat"/>
    <property type="match status" value="1"/>
</dbReference>
<dbReference type="PANTHER" id="PTHR35580">
    <property type="entry name" value="CELL SURFACE GLYCOPROTEIN (S-LAYER PROTEIN)-LIKE PROTEIN"/>
    <property type="match status" value="1"/>
</dbReference>
<name>A0A9P1C248_9DINO</name>
<evidence type="ECO:0000313" key="2">
    <source>
        <dbReference type="EMBL" id="CAI3984077.1"/>
    </source>
</evidence>
<reference evidence="3 4" key="2">
    <citation type="submission" date="2024-05" db="EMBL/GenBank/DDBJ databases">
        <authorList>
            <person name="Chen Y."/>
            <person name="Shah S."/>
            <person name="Dougan E. K."/>
            <person name="Thang M."/>
            <person name="Chan C."/>
        </authorList>
    </citation>
    <scope>NUCLEOTIDE SEQUENCE [LARGE SCALE GENOMIC DNA]</scope>
</reference>
<dbReference type="PANTHER" id="PTHR35580:SF1">
    <property type="entry name" value="PHYTASE-LIKE DOMAIN-CONTAINING PROTEIN"/>
    <property type="match status" value="1"/>
</dbReference>
<protein>
    <submittedName>
        <fullName evidence="2">Uncharacterized protein</fullName>
    </submittedName>
</protein>
<keyword evidence="4" id="KW-1185">Reference proteome</keyword>
<sequence>MAIPWLCLVILPVASQVVHQWTSQRGGEKEDKARALQVDANGSAWVAGYTESSLDGHTNAGGRDIFLMKFDAQGVHQWTRQRGGERDDFAYGLQVDDVGNALVAGSTLSSLDGHTNAGESDIFLMKFDAQGVHLWTRQRGGAGSDWATALQVDANGSAWVAGFTDSSLDGHTNAGDADVFLMKFDAQGLHQWTRQRGDQWDDKAKSLQVDAKGNAWVAGETKLEEFAFFAGARPQLDVFLMKFDAQGVHQWTRVRWGYGDDKARALQVDAEGDAWVAGYTDSSRLDGHDNAGGRDVFLMKFNAQGVHQWTRVHGGKGSDMAQALQADWVRRLGNIFHGAKLLDSLLGSMICRSTCCGFLLF</sequence>
<dbReference type="Proteomes" id="UP001152797">
    <property type="component" value="Unassembled WGS sequence"/>
</dbReference>
<dbReference type="EMBL" id="CAMXCT010000858">
    <property type="protein sequence ID" value="CAI3984077.1"/>
    <property type="molecule type" value="Genomic_DNA"/>
</dbReference>
<evidence type="ECO:0000313" key="4">
    <source>
        <dbReference type="Proteomes" id="UP001152797"/>
    </source>
</evidence>
<dbReference type="Pfam" id="PF06739">
    <property type="entry name" value="SBBP"/>
    <property type="match status" value="1"/>
</dbReference>
<dbReference type="OrthoDB" id="447191at2759"/>
<dbReference type="Gene3D" id="2.120.10.30">
    <property type="entry name" value="TolB, C-terminal domain"/>
    <property type="match status" value="1"/>
</dbReference>
<organism evidence="2">
    <name type="scientific">Cladocopium goreaui</name>
    <dbReference type="NCBI Taxonomy" id="2562237"/>
    <lineage>
        <taxon>Eukaryota</taxon>
        <taxon>Sar</taxon>
        <taxon>Alveolata</taxon>
        <taxon>Dinophyceae</taxon>
        <taxon>Suessiales</taxon>
        <taxon>Symbiodiniaceae</taxon>
        <taxon>Cladocopium</taxon>
    </lineage>
</organism>
<gene>
    <name evidence="2" type="ORF">C1SCF055_LOCUS11633</name>
</gene>
<evidence type="ECO:0000313" key="3">
    <source>
        <dbReference type="EMBL" id="CAL4771389.1"/>
    </source>
</evidence>
<dbReference type="EMBL" id="CAMXCT030000858">
    <property type="protein sequence ID" value="CAL4771389.1"/>
    <property type="molecule type" value="Genomic_DNA"/>
</dbReference>
<feature type="chain" id="PRO_5043270025" evidence="1">
    <location>
        <begin position="16"/>
        <end position="361"/>
    </location>
</feature>
<dbReference type="InterPro" id="IPR052918">
    <property type="entry name" value="Motility_Chemotaxis_Reg"/>
</dbReference>
<comment type="caution">
    <text evidence="2">The sequence shown here is derived from an EMBL/GenBank/DDBJ whole genome shotgun (WGS) entry which is preliminary data.</text>
</comment>
<dbReference type="AlphaFoldDB" id="A0A9P1C248"/>
<dbReference type="InterPro" id="IPR011042">
    <property type="entry name" value="6-blade_b-propeller_TolB-like"/>
</dbReference>
<proteinExistence type="predicted"/>
<accession>A0A9P1C248</accession>
<feature type="signal peptide" evidence="1">
    <location>
        <begin position="1"/>
        <end position="15"/>
    </location>
</feature>
<reference evidence="2" key="1">
    <citation type="submission" date="2022-10" db="EMBL/GenBank/DDBJ databases">
        <authorList>
            <person name="Chen Y."/>
            <person name="Dougan E. K."/>
            <person name="Chan C."/>
            <person name="Rhodes N."/>
            <person name="Thang M."/>
        </authorList>
    </citation>
    <scope>NUCLEOTIDE SEQUENCE</scope>
</reference>
<keyword evidence="1" id="KW-0732">Signal</keyword>